<dbReference type="Proteomes" id="UP000018747">
    <property type="component" value="Unassembled WGS sequence"/>
</dbReference>
<feature type="transmembrane region" description="Helical" evidence="1">
    <location>
        <begin position="37"/>
        <end position="56"/>
    </location>
</feature>
<evidence type="ECO:0000256" key="1">
    <source>
        <dbReference type="SAM" id="Phobius"/>
    </source>
</evidence>
<dbReference type="PANTHER" id="PTHR37319:SF1">
    <property type="entry name" value="TRANSPOSASE TN5 DIMERISATION DOMAIN-CONTAINING PROTEIN"/>
    <property type="match status" value="1"/>
</dbReference>
<dbReference type="GO" id="GO:0004803">
    <property type="term" value="F:transposase activity"/>
    <property type="evidence" value="ECO:0007669"/>
    <property type="project" value="InterPro"/>
</dbReference>
<evidence type="ECO:0000259" key="2">
    <source>
        <dbReference type="Pfam" id="PF01609"/>
    </source>
</evidence>
<sequence length="71" mass="8320">MIAFYKSRWGIEVFFKVLKSGCNIESTQFKFGNRFKACIAVCAIVAWRVMMLTFLGRNIPEFKSIYPIRVF</sequence>
<dbReference type="Gene3D" id="3.90.350.10">
    <property type="entry name" value="Transposase Inhibitor Protein From Tn5, Chain A, domain 1"/>
    <property type="match status" value="1"/>
</dbReference>
<keyword evidence="4" id="KW-1185">Reference proteome</keyword>
<evidence type="ECO:0000313" key="3">
    <source>
        <dbReference type="EMBL" id="EQA61474.1"/>
    </source>
</evidence>
<dbReference type="GO" id="GO:0003677">
    <property type="term" value="F:DNA binding"/>
    <property type="evidence" value="ECO:0007669"/>
    <property type="project" value="InterPro"/>
</dbReference>
<dbReference type="InterPro" id="IPR047768">
    <property type="entry name" value="Tn5p-like"/>
</dbReference>
<comment type="caution">
    <text evidence="3">The sequence shown here is derived from an EMBL/GenBank/DDBJ whole genome shotgun (WGS) entry which is preliminary data.</text>
</comment>
<name>V6I6A7_9LEPT</name>
<reference evidence="3" key="1">
    <citation type="submission" date="2013-05" db="EMBL/GenBank/DDBJ databases">
        <authorList>
            <person name="Harkins D.M."/>
            <person name="Durkin A.S."/>
            <person name="Brinkac L.M."/>
            <person name="Haft D.H."/>
            <person name="Selengut J.D."/>
            <person name="Sanka R."/>
            <person name="DePew J."/>
            <person name="Purushe J."/>
            <person name="Hartskeerl R.A."/>
            <person name="Ahmed A."/>
            <person name="van der Linden H."/>
            <person name="Goris M.G.A."/>
            <person name="Vinetz J.M."/>
            <person name="Sutton G.G."/>
            <person name="Nierman W.C."/>
            <person name="Fouts D.E."/>
        </authorList>
    </citation>
    <scope>NUCLEOTIDE SEQUENCE [LARGE SCALE GENOMIC DNA]</scope>
    <source>
        <strain evidence="3">L 60</strain>
    </source>
</reference>
<proteinExistence type="predicted"/>
<feature type="domain" description="Transposase IS4-like" evidence="2">
    <location>
        <begin position="3"/>
        <end position="46"/>
    </location>
</feature>
<gene>
    <name evidence="3" type="ORF">LEP1GSC062_2701</name>
</gene>
<dbReference type="AlphaFoldDB" id="V6I6A7"/>
<dbReference type="GO" id="GO:0006313">
    <property type="term" value="P:DNA transposition"/>
    <property type="evidence" value="ECO:0007669"/>
    <property type="project" value="InterPro"/>
</dbReference>
<organism evidence="3 4">
    <name type="scientific">Leptospira alexanderi serovar Manhao 3 str. L 60</name>
    <dbReference type="NCBI Taxonomy" id="1049759"/>
    <lineage>
        <taxon>Bacteria</taxon>
        <taxon>Pseudomonadati</taxon>
        <taxon>Spirochaetota</taxon>
        <taxon>Spirochaetia</taxon>
        <taxon>Leptospirales</taxon>
        <taxon>Leptospiraceae</taxon>
        <taxon>Leptospira</taxon>
    </lineage>
</organism>
<keyword evidence="1" id="KW-0812">Transmembrane</keyword>
<dbReference type="EMBL" id="AHMT02000049">
    <property type="protein sequence ID" value="EQA61474.1"/>
    <property type="molecule type" value="Genomic_DNA"/>
</dbReference>
<keyword evidence="1" id="KW-0472">Membrane</keyword>
<dbReference type="InterPro" id="IPR002559">
    <property type="entry name" value="Transposase_11"/>
</dbReference>
<keyword evidence="1" id="KW-1133">Transmembrane helix</keyword>
<accession>V6I6A7</accession>
<dbReference type="InterPro" id="IPR012337">
    <property type="entry name" value="RNaseH-like_sf"/>
</dbReference>
<evidence type="ECO:0000313" key="4">
    <source>
        <dbReference type="Proteomes" id="UP000018747"/>
    </source>
</evidence>
<dbReference type="Pfam" id="PF01609">
    <property type="entry name" value="DDE_Tnp_1"/>
    <property type="match status" value="1"/>
</dbReference>
<dbReference type="SUPFAM" id="SSF53098">
    <property type="entry name" value="Ribonuclease H-like"/>
    <property type="match status" value="1"/>
</dbReference>
<protein>
    <submittedName>
        <fullName evidence="3">Transposase, IS4-like family protein</fullName>
    </submittedName>
</protein>
<dbReference type="PANTHER" id="PTHR37319">
    <property type="entry name" value="TRANSPOSASE"/>
    <property type="match status" value="1"/>
</dbReference>